<proteinExistence type="predicted"/>
<sequence length="621" mass="65237">MVKRKVAEVEEKPAEVVKAATKSAAKQAAKPKAVAKKAKATASPQQSPVKKAAAPKAAKLTKLPTPEPAKSKAPAAPKGKAKKAIEADDEVPTKAKRVTKTVAKETTAVAKAVKTPKPKPSPAKPKKTSAAKAPKVPKVATPEKKKPAKAKKAATEMETSSDDSPAEVINEKKDKETKKTETAEARKRPKPAKEIVAAKKPKLEIVVPFRQKRGTGMVLSMGQGDVGQLGLGPDVLEKSRPALVDQVKDVIDVVAGGMHTVCLTSKGEIYTFGCNDEGALGRETSEEGSEFEPGLVNLPGKATLISAGDSHTAALLEDGRCFIWGTFRDSHGPMGLNETGSQKLPVPILEGIPMTQIASGADHLVCLSSDGQVYTCGCAEQGQLGRVAEVFSNRGGRKGKNYLLTPQPVALGKGKKRVVIDSVWTGSYATFARAKDTGLIYVFGLNNYNQLGLPSQDARFQPEVSDGFKGHRWQSISCGQHHTLALDENGQVYSLGRKEYGRLGMGADAKDLGVPTPIPALQSQKCVDVTAGESVSLAVTESGMAFSWGMGTNGQLGLGHEDDVLEPTTIKGKQLENRLVFLASAGGQHTVLLAAEKSSTTAAPPAATQARTAAVANSSAD</sequence>
<dbReference type="InterPro" id="IPR058923">
    <property type="entry name" value="RCC1-like_dom"/>
</dbReference>
<dbReference type="InterPro" id="IPR051553">
    <property type="entry name" value="Ran_GTPase-activating"/>
</dbReference>
<dbReference type="OrthoDB" id="61110at2759"/>
<dbReference type="PANTHER" id="PTHR45982">
    <property type="entry name" value="REGULATOR OF CHROMOSOME CONDENSATION"/>
    <property type="match status" value="1"/>
</dbReference>
<dbReference type="PROSITE" id="PS00625">
    <property type="entry name" value="RCC1_1"/>
    <property type="match status" value="1"/>
</dbReference>
<dbReference type="STRING" id="35525.A0A0P5E774"/>
<dbReference type="GO" id="GO:0005085">
    <property type="term" value="F:guanyl-nucleotide exchange factor activity"/>
    <property type="evidence" value="ECO:0007669"/>
    <property type="project" value="TreeGrafter"/>
</dbReference>
<dbReference type="SUPFAM" id="SSF50985">
    <property type="entry name" value="RCC1/BLIP-II"/>
    <property type="match status" value="1"/>
</dbReference>
<evidence type="ECO:0000313" key="5">
    <source>
        <dbReference type="Proteomes" id="UP000076858"/>
    </source>
</evidence>
<dbReference type="Gene3D" id="2.130.10.30">
    <property type="entry name" value="Regulator of chromosome condensation 1/beta-lactamase-inhibitor protein II"/>
    <property type="match status" value="1"/>
</dbReference>
<dbReference type="PANTHER" id="PTHR45982:SF1">
    <property type="entry name" value="REGULATOR OF CHROMOSOME CONDENSATION"/>
    <property type="match status" value="1"/>
</dbReference>
<keyword evidence="2" id="KW-0677">Repeat</keyword>
<dbReference type="EMBL" id="LRGB01002101">
    <property type="protein sequence ID" value="KZS09166.1"/>
    <property type="molecule type" value="Genomic_DNA"/>
</dbReference>
<dbReference type="InterPro" id="IPR000408">
    <property type="entry name" value="Reg_chr_condens"/>
</dbReference>
<name>A0A0P5E774_9CRUS</name>
<organism evidence="4 5">
    <name type="scientific">Daphnia magna</name>
    <dbReference type="NCBI Taxonomy" id="35525"/>
    <lineage>
        <taxon>Eukaryota</taxon>
        <taxon>Metazoa</taxon>
        <taxon>Ecdysozoa</taxon>
        <taxon>Arthropoda</taxon>
        <taxon>Crustacea</taxon>
        <taxon>Branchiopoda</taxon>
        <taxon>Diplostraca</taxon>
        <taxon>Cladocera</taxon>
        <taxon>Anomopoda</taxon>
        <taxon>Daphniidae</taxon>
        <taxon>Daphnia</taxon>
    </lineage>
</organism>
<dbReference type="InterPro" id="IPR009091">
    <property type="entry name" value="RCC1/BLIP-II"/>
</dbReference>
<feature type="domain" description="RCC1-like" evidence="3">
    <location>
        <begin position="218"/>
        <end position="592"/>
    </location>
</feature>
<dbReference type="Proteomes" id="UP000076858">
    <property type="component" value="Unassembled WGS sequence"/>
</dbReference>
<dbReference type="PROSITE" id="PS00626">
    <property type="entry name" value="RCC1_2"/>
    <property type="match status" value="3"/>
</dbReference>
<comment type="caution">
    <text evidence="4">The sequence shown here is derived from an EMBL/GenBank/DDBJ whole genome shotgun (WGS) entry which is preliminary data.</text>
</comment>
<keyword evidence="1" id="KW-0344">Guanine-nucleotide releasing factor</keyword>
<dbReference type="GO" id="GO:0005737">
    <property type="term" value="C:cytoplasm"/>
    <property type="evidence" value="ECO:0007669"/>
    <property type="project" value="TreeGrafter"/>
</dbReference>
<dbReference type="PROSITE" id="PS50012">
    <property type="entry name" value="RCC1_3"/>
    <property type="match status" value="7"/>
</dbReference>
<dbReference type="AlphaFoldDB" id="A0A0P5E774"/>
<reference evidence="4 5" key="1">
    <citation type="submission" date="2016-03" db="EMBL/GenBank/DDBJ databases">
        <title>EvidentialGene: Evidence-directed Construction of Genes on Genomes.</title>
        <authorList>
            <person name="Gilbert D.G."/>
            <person name="Choi J.-H."/>
            <person name="Mockaitis K."/>
            <person name="Colbourne J."/>
            <person name="Pfrender M."/>
        </authorList>
    </citation>
    <scope>NUCLEOTIDE SEQUENCE [LARGE SCALE GENOMIC DNA]</scope>
    <source>
        <strain evidence="4 5">Xinb3</strain>
        <tissue evidence="4">Complete organism</tissue>
    </source>
</reference>
<evidence type="ECO:0000259" key="3">
    <source>
        <dbReference type="Pfam" id="PF25390"/>
    </source>
</evidence>
<accession>A0A0P5E774</accession>
<evidence type="ECO:0000313" key="4">
    <source>
        <dbReference type="EMBL" id="KZS09166.1"/>
    </source>
</evidence>
<gene>
    <name evidence="4" type="ORF">APZ42_026626</name>
</gene>
<dbReference type="Pfam" id="PF25390">
    <property type="entry name" value="WD40_RLD"/>
    <property type="match status" value="1"/>
</dbReference>
<evidence type="ECO:0000256" key="1">
    <source>
        <dbReference type="ARBA" id="ARBA00022658"/>
    </source>
</evidence>
<dbReference type="PRINTS" id="PR00633">
    <property type="entry name" value="RCCNDNSATION"/>
</dbReference>
<keyword evidence="5" id="KW-1185">Reference proteome</keyword>
<evidence type="ECO:0000256" key="2">
    <source>
        <dbReference type="ARBA" id="ARBA00022737"/>
    </source>
</evidence>
<protein>
    <submittedName>
        <fullName evidence="4">Protein RCC2</fullName>
    </submittedName>
</protein>